<dbReference type="EMBL" id="BART01021141">
    <property type="protein sequence ID" value="GAG96629.1"/>
    <property type="molecule type" value="Genomic_DNA"/>
</dbReference>
<reference evidence="1" key="1">
    <citation type="journal article" date="2014" name="Front. Microbiol.">
        <title>High frequency of phylogenetically diverse reductive dehalogenase-homologous genes in deep subseafloor sedimentary metagenomes.</title>
        <authorList>
            <person name="Kawai M."/>
            <person name="Futagami T."/>
            <person name="Toyoda A."/>
            <person name="Takaki Y."/>
            <person name="Nishi S."/>
            <person name="Hori S."/>
            <person name="Arai W."/>
            <person name="Tsubouchi T."/>
            <person name="Morono Y."/>
            <person name="Uchiyama I."/>
            <person name="Ito T."/>
            <person name="Fujiyama A."/>
            <person name="Inagaki F."/>
            <person name="Takami H."/>
        </authorList>
    </citation>
    <scope>NUCLEOTIDE SEQUENCE</scope>
    <source>
        <strain evidence="1">Expedition CK06-06</strain>
    </source>
</reference>
<dbReference type="AlphaFoldDB" id="X1BL54"/>
<protein>
    <submittedName>
        <fullName evidence="1">Uncharacterized protein</fullName>
    </submittedName>
</protein>
<proteinExistence type="predicted"/>
<feature type="non-terminal residue" evidence="1">
    <location>
        <position position="187"/>
    </location>
</feature>
<evidence type="ECO:0000313" key="1">
    <source>
        <dbReference type="EMBL" id="GAG96629.1"/>
    </source>
</evidence>
<accession>X1BL54</accession>
<comment type="caution">
    <text evidence="1">The sequence shown here is derived from an EMBL/GenBank/DDBJ whole genome shotgun (WGS) entry which is preliminary data.</text>
</comment>
<name>X1BL54_9ZZZZ</name>
<gene>
    <name evidence="1" type="ORF">S01H4_39090</name>
</gene>
<organism evidence="1">
    <name type="scientific">marine sediment metagenome</name>
    <dbReference type="NCBI Taxonomy" id="412755"/>
    <lineage>
        <taxon>unclassified sequences</taxon>
        <taxon>metagenomes</taxon>
        <taxon>ecological metagenomes</taxon>
    </lineage>
</organism>
<sequence>MADIYYDSFLQDTILPVVQNLHDRSKVSYNMFTKTPQGIKGDYVISKTQVKTEQGVGNVAKDATLPTQRPGEHVDCKLSLVWAYGQFEIFGQDQVLSDTTKSQEACENILTYKTEDLMRTFLKNQNRQMWGNGSGELCKTVGTGSTSKIITVTDDRHLEENMLIDIHATVEQGDRIIESINRDTHVV</sequence>